<protein>
    <submittedName>
        <fullName evidence="1">Uncharacterized protein</fullName>
    </submittedName>
</protein>
<organism evidence="1 2">
    <name type="scientific">Saccharopolyspora phatthalungensis</name>
    <dbReference type="NCBI Taxonomy" id="664693"/>
    <lineage>
        <taxon>Bacteria</taxon>
        <taxon>Bacillati</taxon>
        <taxon>Actinomycetota</taxon>
        <taxon>Actinomycetes</taxon>
        <taxon>Pseudonocardiales</taxon>
        <taxon>Pseudonocardiaceae</taxon>
        <taxon>Saccharopolyspora</taxon>
    </lineage>
</organism>
<dbReference type="Proteomes" id="UP000584374">
    <property type="component" value="Unassembled WGS sequence"/>
</dbReference>
<evidence type="ECO:0000313" key="2">
    <source>
        <dbReference type="Proteomes" id="UP000584374"/>
    </source>
</evidence>
<name>A0A840QDZ2_9PSEU</name>
<dbReference type="RefSeq" id="WP_246471899.1">
    <property type="nucleotide sequence ID" value="NZ_JACHIW010000002.1"/>
</dbReference>
<dbReference type="AlphaFoldDB" id="A0A840QDZ2"/>
<accession>A0A840QDZ2</accession>
<reference evidence="1 2" key="1">
    <citation type="submission" date="2020-08" db="EMBL/GenBank/DDBJ databases">
        <title>Sequencing the genomes of 1000 actinobacteria strains.</title>
        <authorList>
            <person name="Klenk H.-P."/>
        </authorList>
    </citation>
    <scope>NUCLEOTIDE SEQUENCE [LARGE SCALE GENOMIC DNA]</scope>
    <source>
        <strain evidence="1 2">DSM 45584</strain>
    </source>
</reference>
<sequence>MFTMDAMATKAARCVLPCTDAQGRDSELTLVFADRQLLLTAPDGTDAVLTPLQAERLRAALRDLLLDVDPSDYL</sequence>
<dbReference type="EMBL" id="JACHIW010000002">
    <property type="protein sequence ID" value="MBB5158636.1"/>
    <property type="molecule type" value="Genomic_DNA"/>
</dbReference>
<keyword evidence="2" id="KW-1185">Reference proteome</keyword>
<comment type="caution">
    <text evidence="1">The sequence shown here is derived from an EMBL/GenBank/DDBJ whole genome shotgun (WGS) entry which is preliminary data.</text>
</comment>
<evidence type="ECO:0000313" key="1">
    <source>
        <dbReference type="EMBL" id="MBB5158636.1"/>
    </source>
</evidence>
<gene>
    <name evidence="1" type="ORF">BJ970_006235</name>
</gene>
<proteinExistence type="predicted"/>